<dbReference type="AlphaFoldDB" id="A0A0B7N1Z9"/>
<dbReference type="Gene3D" id="3.30.70.270">
    <property type="match status" value="1"/>
</dbReference>
<dbReference type="OrthoDB" id="2435678at2759"/>
<dbReference type="PANTHER" id="PTHR24559:SF444">
    <property type="entry name" value="REVERSE TRANSCRIPTASE DOMAIN-CONTAINING PROTEIN"/>
    <property type="match status" value="1"/>
</dbReference>
<dbReference type="CDD" id="cd01647">
    <property type="entry name" value="RT_LTR"/>
    <property type="match status" value="1"/>
</dbReference>
<dbReference type="STRING" id="35722.A0A0B7N1Z9"/>
<protein>
    <recommendedName>
        <fullName evidence="3">Reverse transcriptase domain-containing protein</fullName>
    </recommendedName>
</protein>
<name>A0A0B7N1Z9_9FUNG</name>
<evidence type="ECO:0008006" key="3">
    <source>
        <dbReference type="Google" id="ProtNLM"/>
    </source>
</evidence>
<gene>
    <name evidence="1" type="primary">PARPA_02605.1 scaffold 5019</name>
</gene>
<dbReference type="Proteomes" id="UP000054107">
    <property type="component" value="Unassembled WGS sequence"/>
</dbReference>
<feature type="non-terminal residue" evidence="1">
    <location>
        <position position="1"/>
    </location>
</feature>
<dbReference type="SUPFAM" id="SSF56672">
    <property type="entry name" value="DNA/RNA polymerases"/>
    <property type="match status" value="1"/>
</dbReference>
<dbReference type="PANTHER" id="PTHR24559">
    <property type="entry name" value="TRANSPOSON TY3-I GAG-POL POLYPROTEIN"/>
    <property type="match status" value="1"/>
</dbReference>
<reference evidence="1 2" key="1">
    <citation type="submission" date="2014-09" db="EMBL/GenBank/DDBJ databases">
        <authorList>
            <person name="Ellenberger Sabrina"/>
        </authorList>
    </citation>
    <scope>NUCLEOTIDE SEQUENCE [LARGE SCALE GENOMIC DNA]</scope>
    <source>
        <strain evidence="1 2">CBS 412.66</strain>
    </source>
</reference>
<dbReference type="Gene3D" id="3.10.10.10">
    <property type="entry name" value="HIV Type 1 Reverse Transcriptase, subunit A, domain 1"/>
    <property type="match status" value="1"/>
</dbReference>
<dbReference type="EMBL" id="LN721181">
    <property type="protein sequence ID" value="CEP09139.1"/>
    <property type="molecule type" value="Genomic_DNA"/>
</dbReference>
<accession>A0A0B7N1Z9</accession>
<dbReference type="InterPro" id="IPR043128">
    <property type="entry name" value="Rev_trsase/Diguanyl_cyclase"/>
</dbReference>
<proteinExistence type="predicted"/>
<dbReference type="InterPro" id="IPR043502">
    <property type="entry name" value="DNA/RNA_pol_sf"/>
</dbReference>
<evidence type="ECO:0000313" key="2">
    <source>
        <dbReference type="Proteomes" id="UP000054107"/>
    </source>
</evidence>
<sequence>SARQFERLLKKGQVEECFLVSSRELCDLLDLNNMDNVGLSDQNKENEIWYVTSPVRHTDGEMIKLEPGTKPVSRAPYRMSPLELKELKRQLDDLLAKGFIEPCVSEWGSPVLFVKKPNGSLRMVCDYRALNAKTIAQRVPLPRIDECLEQLHGVTFMSSIDLTNSF</sequence>
<organism evidence="1 2">
    <name type="scientific">Parasitella parasitica</name>
    <dbReference type="NCBI Taxonomy" id="35722"/>
    <lineage>
        <taxon>Eukaryota</taxon>
        <taxon>Fungi</taxon>
        <taxon>Fungi incertae sedis</taxon>
        <taxon>Mucoromycota</taxon>
        <taxon>Mucoromycotina</taxon>
        <taxon>Mucoromycetes</taxon>
        <taxon>Mucorales</taxon>
        <taxon>Mucorineae</taxon>
        <taxon>Mucoraceae</taxon>
        <taxon>Parasitella</taxon>
    </lineage>
</organism>
<evidence type="ECO:0000313" key="1">
    <source>
        <dbReference type="EMBL" id="CEP09139.1"/>
    </source>
</evidence>
<dbReference type="InterPro" id="IPR053134">
    <property type="entry name" value="RNA-dir_DNA_polymerase"/>
</dbReference>
<keyword evidence="2" id="KW-1185">Reference proteome</keyword>